<keyword evidence="3" id="KW-1185">Reference proteome</keyword>
<dbReference type="Proteomes" id="UP000451233">
    <property type="component" value="Unassembled WGS sequence"/>
</dbReference>
<dbReference type="InterPro" id="IPR050137">
    <property type="entry name" value="PyrR_bifunctional"/>
</dbReference>
<dbReference type="PANTHER" id="PTHR11608">
    <property type="entry name" value="BIFUNCTIONAL PROTEIN PYRR"/>
    <property type="match status" value="1"/>
</dbReference>
<dbReference type="GO" id="GO:0016757">
    <property type="term" value="F:glycosyltransferase activity"/>
    <property type="evidence" value="ECO:0007669"/>
    <property type="project" value="UniProtKB-KW"/>
</dbReference>
<dbReference type="Pfam" id="PF00156">
    <property type="entry name" value="Pribosyltran"/>
    <property type="match status" value="1"/>
</dbReference>
<dbReference type="SUPFAM" id="SSF53271">
    <property type="entry name" value="PRTase-like"/>
    <property type="match status" value="1"/>
</dbReference>
<keyword evidence="2" id="KW-0808">Transferase</keyword>
<dbReference type="PANTHER" id="PTHR11608:SF0">
    <property type="entry name" value="BIFUNCTIONAL PROTEIN PYRR"/>
    <property type="match status" value="1"/>
</dbReference>
<dbReference type="InterPro" id="IPR000836">
    <property type="entry name" value="PRTase_dom"/>
</dbReference>
<protein>
    <submittedName>
        <fullName evidence="2">Phosphoribosyltransferase</fullName>
    </submittedName>
</protein>
<comment type="caution">
    <text evidence="2">The sequence shown here is derived from an EMBL/GenBank/DDBJ whole genome shotgun (WGS) entry which is preliminary data.</text>
</comment>
<sequence length="169" mass="19001">MSEKKLLILNKKQISQKIDRMAYQVWEDNMHEEEIVIAGIADCGFTLAKRIKEVLERISGLKVLLMRISLDKNSSHLKASTDIPVEDCSGKAVVLADDVLNSGRTLAYGMGVFLNIPLTKLRTMVLVDRSHRIFPVSTDYTGLEISTVLREHVDVVLDDEGENDAVYLR</sequence>
<dbReference type="Gene3D" id="3.40.50.2020">
    <property type="match status" value="1"/>
</dbReference>
<reference evidence="2 3" key="1">
    <citation type="submission" date="2019-11" db="EMBL/GenBank/DDBJ databases">
        <title>Pedobacter sp. HMF7056 Genome sequencing and assembly.</title>
        <authorList>
            <person name="Kang H."/>
            <person name="Kim H."/>
            <person name="Joh K."/>
        </authorList>
    </citation>
    <scope>NUCLEOTIDE SEQUENCE [LARGE SCALE GENOMIC DNA]</scope>
    <source>
        <strain evidence="2 3">HMF7056</strain>
    </source>
</reference>
<evidence type="ECO:0000313" key="3">
    <source>
        <dbReference type="Proteomes" id="UP000451233"/>
    </source>
</evidence>
<evidence type="ECO:0000259" key="1">
    <source>
        <dbReference type="Pfam" id="PF00156"/>
    </source>
</evidence>
<feature type="domain" description="Phosphoribosyltransferase" evidence="1">
    <location>
        <begin position="8"/>
        <end position="158"/>
    </location>
</feature>
<accession>A0A7K1Y1K6</accession>
<dbReference type="InterPro" id="IPR029057">
    <property type="entry name" value="PRTase-like"/>
</dbReference>
<name>A0A7K1Y1K6_9SPHI</name>
<dbReference type="EMBL" id="WVHS01000004">
    <property type="protein sequence ID" value="MXV17133.1"/>
    <property type="molecule type" value="Genomic_DNA"/>
</dbReference>
<keyword evidence="2" id="KW-0328">Glycosyltransferase</keyword>
<proteinExistence type="predicted"/>
<dbReference type="CDD" id="cd06223">
    <property type="entry name" value="PRTases_typeI"/>
    <property type="match status" value="1"/>
</dbReference>
<dbReference type="RefSeq" id="WP_160908134.1">
    <property type="nucleotide sequence ID" value="NZ_WVHS01000004.1"/>
</dbReference>
<evidence type="ECO:0000313" key="2">
    <source>
        <dbReference type="EMBL" id="MXV17133.1"/>
    </source>
</evidence>
<gene>
    <name evidence="2" type="ORF">GS398_17665</name>
</gene>
<organism evidence="2 3">
    <name type="scientific">Hufsiella ginkgonis</name>
    <dbReference type="NCBI Taxonomy" id="2695274"/>
    <lineage>
        <taxon>Bacteria</taxon>
        <taxon>Pseudomonadati</taxon>
        <taxon>Bacteroidota</taxon>
        <taxon>Sphingobacteriia</taxon>
        <taxon>Sphingobacteriales</taxon>
        <taxon>Sphingobacteriaceae</taxon>
        <taxon>Hufsiella</taxon>
    </lineage>
</organism>
<dbReference type="AlphaFoldDB" id="A0A7K1Y1K6"/>